<keyword evidence="7" id="KW-1185">Reference proteome</keyword>
<dbReference type="GO" id="GO:0046872">
    <property type="term" value="F:metal ion binding"/>
    <property type="evidence" value="ECO:0007669"/>
    <property type="project" value="UniProtKB-KW"/>
</dbReference>
<dbReference type="InterPro" id="IPR000917">
    <property type="entry name" value="Sulfatase_N"/>
</dbReference>
<evidence type="ECO:0000313" key="6">
    <source>
        <dbReference type="EMBL" id="GHB75082.1"/>
    </source>
</evidence>
<dbReference type="PROSITE" id="PS00523">
    <property type="entry name" value="SULFATASE_1"/>
    <property type="match status" value="1"/>
</dbReference>
<keyword evidence="4" id="KW-0106">Calcium</keyword>
<organism evidence="6 7">
    <name type="scientific">Persicitalea jodogahamensis</name>
    <dbReference type="NCBI Taxonomy" id="402147"/>
    <lineage>
        <taxon>Bacteria</taxon>
        <taxon>Pseudomonadati</taxon>
        <taxon>Bacteroidota</taxon>
        <taxon>Cytophagia</taxon>
        <taxon>Cytophagales</taxon>
        <taxon>Spirosomataceae</taxon>
        <taxon>Persicitalea</taxon>
    </lineage>
</organism>
<dbReference type="InterPro" id="IPR017850">
    <property type="entry name" value="Alkaline_phosphatase_core_sf"/>
</dbReference>
<evidence type="ECO:0000259" key="5">
    <source>
        <dbReference type="Pfam" id="PF00884"/>
    </source>
</evidence>
<dbReference type="Proteomes" id="UP000598271">
    <property type="component" value="Unassembled WGS sequence"/>
</dbReference>
<dbReference type="EMBL" id="BMXF01000003">
    <property type="protein sequence ID" value="GHB75082.1"/>
    <property type="molecule type" value="Genomic_DNA"/>
</dbReference>
<comment type="similarity">
    <text evidence="1">Belongs to the sulfatase family.</text>
</comment>
<dbReference type="Gene3D" id="3.30.1120.10">
    <property type="match status" value="1"/>
</dbReference>
<dbReference type="InterPro" id="IPR050738">
    <property type="entry name" value="Sulfatase"/>
</dbReference>
<dbReference type="RefSeq" id="WP_229581004.1">
    <property type="nucleotide sequence ID" value="NZ_BMXF01000003.1"/>
</dbReference>
<dbReference type="Gene3D" id="3.40.720.10">
    <property type="entry name" value="Alkaline Phosphatase, subunit A"/>
    <property type="match status" value="1"/>
</dbReference>
<evidence type="ECO:0000256" key="1">
    <source>
        <dbReference type="ARBA" id="ARBA00008779"/>
    </source>
</evidence>
<sequence length="485" mass="54220">MMNSKLPGVVIFLFFWLNAFTAFSQNRQGDASETSKRPNIILIMSDDQGWGDTGYNGHPYLQTPNLDRMAREGARFTRAYSGSAVCSPTRASFLTGRNPERMGICYANCGHLKKEEITLFELVKPSGYTTGHFGKWHLGTLSKTIPDANRGGNPEFFHEYAPPWEHGVDVSFVTESKVPTWDPMKTPPASAMEAGNKPLGSPFGTNYWTGEGQIATDNLEGDDSRVMMDRVLPFIDQAVRDKKPFLTVIWFHTPHLPVYTGEKYKKPYAGLSEDQQEFYGAITAMDEQIGRLRAHLQKLGIVDHTIISFTSDNGPEGKVPVKRTQGLTYGLDGRKRSLKEGGIRVPGLMVWPGQIAAGTVVNAPVFTSDYFPTIASLLNIDIGKFNRPYDGTDLRKVLREERSAIPKERYLSFLLEGQAAHIGTRYKLYRENATAEWQLFDLLTDPGETKNAASTNKDLFNTLISEWSLWEKSVKNSAAGHDYQP</sequence>
<evidence type="ECO:0000256" key="4">
    <source>
        <dbReference type="ARBA" id="ARBA00022837"/>
    </source>
</evidence>
<accession>A0A8J3G9Q8</accession>
<name>A0A8J3G9Q8_9BACT</name>
<dbReference type="Pfam" id="PF00884">
    <property type="entry name" value="Sulfatase"/>
    <property type="match status" value="1"/>
</dbReference>
<evidence type="ECO:0000313" key="7">
    <source>
        <dbReference type="Proteomes" id="UP000598271"/>
    </source>
</evidence>
<dbReference type="AlphaFoldDB" id="A0A8J3G9Q8"/>
<proteinExistence type="inferred from homology"/>
<gene>
    <name evidence="6" type="ORF">GCM10007390_31030</name>
</gene>
<comment type="caution">
    <text evidence="6">The sequence shown here is derived from an EMBL/GenBank/DDBJ whole genome shotgun (WGS) entry which is preliminary data.</text>
</comment>
<dbReference type="PANTHER" id="PTHR42693:SF53">
    <property type="entry name" value="ENDO-4-O-SULFATASE"/>
    <property type="match status" value="1"/>
</dbReference>
<evidence type="ECO:0000256" key="3">
    <source>
        <dbReference type="ARBA" id="ARBA00022801"/>
    </source>
</evidence>
<dbReference type="PANTHER" id="PTHR42693">
    <property type="entry name" value="ARYLSULFATASE FAMILY MEMBER"/>
    <property type="match status" value="1"/>
</dbReference>
<protein>
    <submittedName>
        <fullName evidence="6">N-acetylgalactosamine-6-sulfatase</fullName>
    </submittedName>
</protein>
<evidence type="ECO:0000256" key="2">
    <source>
        <dbReference type="ARBA" id="ARBA00022723"/>
    </source>
</evidence>
<keyword evidence="3" id="KW-0378">Hydrolase</keyword>
<dbReference type="GO" id="GO:0004065">
    <property type="term" value="F:arylsulfatase activity"/>
    <property type="evidence" value="ECO:0007669"/>
    <property type="project" value="TreeGrafter"/>
</dbReference>
<dbReference type="SUPFAM" id="SSF53649">
    <property type="entry name" value="Alkaline phosphatase-like"/>
    <property type="match status" value="1"/>
</dbReference>
<feature type="domain" description="Sulfatase N-terminal" evidence="5">
    <location>
        <begin position="38"/>
        <end position="380"/>
    </location>
</feature>
<dbReference type="InterPro" id="IPR024607">
    <property type="entry name" value="Sulfatase_CS"/>
</dbReference>
<keyword evidence="2" id="KW-0479">Metal-binding</keyword>
<reference evidence="6 7" key="1">
    <citation type="journal article" date="2014" name="Int. J. Syst. Evol. Microbiol.">
        <title>Complete genome sequence of Corynebacterium casei LMG S-19264T (=DSM 44701T), isolated from a smear-ripened cheese.</title>
        <authorList>
            <consortium name="US DOE Joint Genome Institute (JGI-PGF)"/>
            <person name="Walter F."/>
            <person name="Albersmeier A."/>
            <person name="Kalinowski J."/>
            <person name="Ruckert C."/>
        </authorList>
    </citation>
    <scope>NUCLEOTIDE SEQUENCE [LARGE SCALE GENOMIC DNA]</scope>
    <source>
        <strain evidence="6 7">KCTC 12866</strain>
    </source>
</reference>